<sequence length="85" mass="9958">VEETYGAAYIGVCMCAVLYGITNLQVFVYFKEYPRDSCLNKLAVCFLWAVDTVHLIICIYMVYWYLVINYGIVLELLVTHWTFRV</sequence>
<feature type="non-terminal residue" evidence="2">
    <location>
        <position position="1"/>
    </location>
</feature>
<dbReference type="STRING" id="743788.S8FHT3"/>
<proteinExistence type="predicted"/>
<keyword evidence="1" id="KW-0812">Transmembrane</keyword>
<gene>
    <name evidence="2" type="ORF">FOMPIDRAFT_1096030</name>
</gene>
<keyword evidence="1" id="KW-1133">Transmembrane helix</keyword>
<organism evidence="2 3">
    <name type="scientific">Fomitopsis schrenkii</name>
    <name type="common">Brown rot fungus</name>
    <dbReference type="NCBI Taxonomy" id="2126942"/>
    <lineage>
        <taxon>Eukaryota</taxon>
        <taxon>Fungi</taxon>
        <taxon>Dikarya</taxon>
        <taxon>Basidiomycota</taxon>
        <taxon>Agaricomycotina</taxon>
        <taxon>Agaricomycetes</taxon>
        <taxon>Polyporales</taxon>
        <taxon>Fomitopsis</taxon>
    </lineage>
</organism>
<dbReference type="Proteomes" id="UP000015241">
    <property type="component" value="Unassembled WGS sequence"/>
</dbReference>
<feature type="transmembrane region" description="Helical" evidence="1">
    <location>
        <begin position="42"/>
        <end position="66"/>
    </location>
</feature>
<evidence type="ECO:0000256" key="1">
    <source>
        <dbReference type="SAM" id="Phobius"/>
    </source>
</evidence>
<evidence type="ECO:0000313" key="2">
    <source>
        <dbReference type="EMBL" id="EPS97964.1"/>
    </source>
</evidence>
<feature type="transmembrane region" description="Helical" evidence="1">
    <location>
        <begin position="6"/>
        <end position="30"/>
    </location>
</feature>
<feature type="non-terminal residue" evidence="2">
    <location>
        <position position="85"/>
    </location>
</feature>
<dbReference type="AlphaFoldDB" id="S8FHT3"/>
<evidence type="ECO:0000313" key="3">
    <source>
        <dbReference type="Proteomes" id="UP000015241"/>
    </source>
</evidence>
<dbReference type="HOGENOM" id="CLU_046025_17_1_1"/>
<dbReference type="OrthoDB" id="2749860at2759"/>
<dbReference type="InParanoid" id="S8FHT3"/>
<keyword evidence="1" id="KW-0472">Membrane</keyword>
<dbReference type="EMBL" id="KE504170">
    <property type="protein sequence ID" value="EPS97964.1"/>
    <property type="molecule type" value="Genomic_DNA"/>
</dbReference>
<keyword evidence="3" id="KW-1185">Reference proteome</keyword>
<protein>
    <submittedName>
        <fullName evidence="2">Uncharacterized protein</fullName>
    </submittedName>
</protein>
<reference evidence="2 3" key="1">
    <citation type="journal article" date="2012" name="Science">
        <title>The Paleozoic origin of enzymatic lignin decomposition reconstructed from 31 fungal genomes.</title>
        <authorList>
            <person name="Floudas D."/>
            <person name="Binder M."/>
            <person name="Riley R."/>
            <person name="Barry K."/>
            <person name="Blanchette R.A."/>
            <person name="Henrissat B."/>
            <person name="Martinez A.T."/>
            <person name="Otillar R."/>
            <person name="Spatafora J.W."/>
            <person name="Yadav J.S."/>
            <person name="Aerts A."/>
            <person name="Benoit I."/>
            <person name="Boyd A."/>
            <person name="Carlson A."/>
            <person name="Copeland A."/>
            <person name="Coutinho P.M."/>
            <person name="de Vries R.P."/>
            <person name="Ferreira P."/>
            <person name="Findley K."/>
            <person name="Foster B."/>
            <person name="Gaskell J."/>
            <person name="Glotzer D."/>
            <person name="Gorecki P."/>
            <person name="Heitman J."/>
            <person name="Hesse C."/>
            <person name="Hori C."/>
            <person name="Igarashi K."/>
            <person name="Jurgens J.A."/>
            <person name="Kallen N."/>
            <person name="Kersten P."/>
            <person name="Kohler A."/>
            <person name="Kuees U."/>
            <person name="Kumar T.K.A."/>
            <person name="Kuo A."/>
            <person name="LaButti K."/>
            <person name="Larrondo L.F."/>
            <person name="Lindquist E."/>
            <person name="Ling A."/>
            <person name="Lombard V."/>
            <person name="Lucas S."/>
            <person name="Lundell T."/>
            <person name="Martin R."/>
            <person name="McLaughlin D.J."/>
            <person name="Morgenstern I."/>
            <person name="Morin E."/>
            <person name="Murat C."/>
            <person name="Nagy L.G."/>
            <person name="Nolan M."/>
            <person name="Ohm R.A."/>
            <person name="Patyshakuliyeva A."/>
            <person name="Rokas A."/>
            <person name="Ruiz-Duenas F.J."/>
            <person name="Sabat G."/>
            <person name="Salamov A."/>
            <person name="Samejima M."/>
            <person name="Schmutz J."/>
            <person name="Slot J.C."/>
            <person name="St John F."/>
            <person name="Stenlid J."/>
            <person name="Sun H."/>
            <person name="Sun S."/>
            <person name="Syed K."/>
            <person name="Tsang A."/>
            <person name="Wiebenga A."/>
            <person name="Young D."/>
            <person name="Pisabarro A."/>
            <person name="Eastwood D.C."/>
            <person name="Martin F."/>
            <person name="Cullen D."/>
            <person name="Grigoriev I.V."/>
            <person name="Hibbett D.S."/>
        </authorList>
    </citation>
    <scope>NUCLEOTIDE SEQUENCE</scope>
    <source>
        <strain evidence="3">FP-58527</strain>
    </source>
</reference>
<accession>S8FHT3</accession>
<name>S8FHT3_FOMSC</name>